<dbReference type="GO" id="GO:0019684">
    <property type="term" value="P:photosynthesis, light reaction"/>
    <property type="evidence" value="ECO:0007669"/>
    <property type="project" value="InterPro"/>
</dbReference>
<evidence type="ECO:0000256" key="1">
    <source>
        <dbReference type="SAM" id="MobiDB-lite"/>
    </source>
</evidence>
<sequence>MVLYKLEDFDTNYQDAFDGNDIKGYEVYSDLDNEKVGTVKNILVEESGRFRYLVVDTGFWIFGKQVLLPVGRIRIDTGDRRVYAVGFTKEQAEALPEFSDDLKVDYDYEEQVRGVYRDRADTATPLETSAASMPYVAGAAYDRNTYNYEQEPDLYNMGDRNQDTLKLYEERLVANKTRRKAGEVSIGKHVEAETQIVSVPVEKERVVVERTTPDNAGKPVSPGEATFREGEVAHVDLYEEKPDIRKEAVLREEVRIRKEVEQEMVSTQEQVRREELDIDSEGRPIVDKDR</sequence>
<evidence type="ECO:0008006" key="6">
    <source>
        <dbReference type="Google" id="ProtNLM"/>
    </source>
</evidence>
<dbReference type="InterPro" id="IPR052967">
    <property type="entry name" value="Stress_Response_Assoc"/>
</dbReference>
<comment type="caution">
    <text evidence="4">The sequence shown here is derived from an EMBL/GenBank/DDBJ whole genome shotgun (WGS) entry which is preliminary data.</text>
</comment>
<dbReference type="InterPro" id="IPR019060">
    <property type="entry name" value="DUF2382"/>
</dbReference>
<feature type="domain" description="DUF2382" evidence="3">
    <location>
        <begin position="165"/>
        <end position="278"/>
    </location>
</feature>
<evidence type="ECO:0000259" key="2">
    <source>
        <dbReference type="Pfam" id="PF05239"/>
    </source>
</evidence>
<evidence type="ECO:0000313" key="4">
    <source>
        <dbReference type="EMBL" id="RUT10419.1"/>
    </source>
</evidence>
<dbReference type="PANTHER" id="PTHR38463:SF1">
    <property type="entry name" value="STRESS RESPONSE PROTEIN YSNF"/>
    <property type="match status" value="1"/>
</dbReference>
<dbReference type="Pfam" id="PF09557">
    <property type="entry name" value="DUF2382"/>
    <property type="match status" value="1"/>
</dbReference>
<keyword evidence="5" id="KW-1185">Reference proteome</keyword>
<name>A0AB37UHC5_9CYAN</name>
<proteinExistence type="predicted"/>
<evidence type="ECO:0000259" key="3">
    <source>
        <dbReference type="Pfam" id="PF09557"/>
    </source>
</evidence>
<dbReference type="GO" id="GO:0030077">
    <property type="term" value="C:plasma membrane light-harvesting complex"/>
    <property type="evidence" value="ECO:0007669"/>
    <property type="project" value="InterPro"/>
</dbReference>
<feature type="region of interest" description="Disordered" evidence="1">
    <location>
        <begin position="263"/>
        <end position="290"/>
    </location>
</feature>
<dbReference type="SUPFAM" id="SSF50346">
    <property type="entry name" value="PRC-barrel domain"/>
    <property type="match status" value="1"/>
</dbReference>
<gene>
    <name evidence="4" type="ORF">DSM107010_43070</name>
</gene>
<dbReference type="Gene3D" id="3.90.50.10">
    <property type="entry name" value="Photosynthetic Reaction Center, subunit H, domain 2"/>
    <property type="match status" value="1"/>
</dbReference>
<reference evidence="4 5" key="1">
    <citation type="journal article" date="2019" name="Genome Biol. Evol.">
        <title>Day and night: Metabolic profiles and evolutionary relationships of six axenic non-marine cyanobacteria.</title>
        <authorList>
            <person name="Will S.E."/>
            <person name="Henke P."/>
            <person name="Boedeker C."/>
            <person name="Huang S."/>
            <person name="Brinkmann H."/>
            <person name="Rohde M."/>
            <person name="Jarek M."/>
            <person name="Friedl T."/>
            <person name="Seufert S."/>
            <person name="Schumacher M."/>
            <person name="Overmann J."/>
            <person name="Neumann-Schaal M."/>
            <person name="Petersen J."/>
        </authorList>
    </citation>
    <scope>NUCLEOTIDE SEQUENCE [LARGE SCALE GENOMIC DNA]</scope>
    <source>
        <strain evidence="4 5">SAG 39.79</strain>
    </source>
</reference>
<dbReference type="InterPro" id="IPR014747">
    <property type="entry name" value="Bac_photo_RC_H_C"/>
</dbReference>
<dbReference type="InterPro" id="IPR011033">
    <property type="entry name" value="PRC_barrel-like_sf"/>
</dbReference>
<dbReference type="RefSeq" id="WP_106168086.1">
    <property type="nucleotide sequence ID" value="NZ_JAVKZF010000001.1"/>
</dbReference>
<protein>
    <recommendedName>
        <fullName evidence="6">Photosystem reaction center subunit H</fullName>
    </recommendedName>
</protein>
<dbReference type="Pfam" id="PF05239">
    <property type="entry name" value="PRC"/>
    <property type="match status" value="1"/>
</dbReference>
<feature type="domain" description="PRC-barrel" evidence="2">
    <location>
        <begin position="15"/>
        <end position="84"/>
    </location>
</feature>
<dbReference type="Proteomes" id="UP000282574">
    <property type="component" value="Unassembled WGS sequence"/>
</dbReference>
<evidence type="ECO:0000313" key="5">
    <source>
        <dbReference type="Proteomes" id="UP000282574"/>
    </source>
</evidence>
<dbReference type="AlphaFoldDB" id="A0AB37UHC5"/>
<dbReference type="InterPro" id="IPR027275">
    <property type="entry name" value="PRC-brl_dom"/>
</dbReference>
<dbReference type="PANTHER" id="PTHR38463">
    <property type="entry name" value="STRESS RESPONSE PROTEIN YSNF"/>
    <property type="match status" value="1"/>
</dbReference>
<organism evidence="4 5">
    <name type="scientific">Chroococcidiopsis cubana SAG 39.79</name>
    <dbReference type="NCBI Taxonomy" id="388085"/>
    <lineage>
        <taxon>Bacteria</taxon>
        <taxon>Bacillati</taxon>
        <taxon>Cyanobacteriota</taxon>
        <taxon>Cyanophyceae</taxon>
        <taxon>Chroococcidiopsidales</taxon>
        <taxon>Chroococcidiopsidaceae</taxon>
        <taxon>Chroococcidiopsis</taxon>
    </lineage>
</organism>
<feature type="compositionally biased region" description="Basic and acidic residues" evidence="1">
    <location>
        <begin position="270"/>
        <end position="290"/>
    </location>
</feature>
<dbReference type="EMBL" id="RSCK01000043">
    <property type="protein sequence ID" value="RUT10419.1"/>
    <property type="molecule type" value="Genomic_DNA"/>
</dbReference>
<dbReference type="NCBIfam" id="TIGR02271">
    <property type="entry name" value="YsnF/AvaK domain"/>
    <property type="match status" value="1"/>
</dbReference>
<accession>A0AB37UHC5</accession>